<evidence type="ECO:0000313" key="5">
    <source>
        <dbReference type="Proteomes" id="UP001162734"/>
    </source>
</evidence>
<proteinExistence type="predicted"/>
<feature type="signal peptide" evidence="2">
    <location>
        <begin position="1"/>
        <end position="25"/>
    </location>
</feature>
<dbReference type="Gene3D" id="2.60.40.420">
    <property type="entry name" value="Cupredoxins - blue copper proteins"/>
    <property type="match status" value="1"/>
</dbReference>
<dbReference type="EMBL" id="AP025592">
    <property type="protein sequence ID" value="BDG07912.1"/>
    <property type="molecule type" value="Genomic_DNA"/>
</dbReference>
<keyword evidence="5" id="KW-1185">Reference proteome</keyword>
<evidence type="ECO:0000313" key="4">
    <source>
        <dbReference type="EMBL" id="BDG07912.1"/>
    </source>
</evidence>
<feature type="region of interest" description="Disordered" evidence="1">
    <location>
        <begin position="24"/>
        <end position="54"/>
    </location>
</feature>
<evidence type="ECO:0000259" key="3">
    <source>
        <dbReference type="Pfam" id="PF13473"/>
    </source>
</evidence>
<reference evidence="5" key="1">
    <citation type="journal article" date="2022" name="Int. J. Syst. Evol. Microbiol.">
        <title>Anaeromyxobacter oryzae sp. nov., Anaeromyxobacter diazotrophicus sp. nov. and Anaeromyxobacter paludicola sp. nov., isolated from paddy soils.</title>
        <authorList>
            <person name="Itoh H."/>
            <person name="Xu Z."/>
            <person name="Mise K."/>
            <person name="Masuda Y."/>
            <person name="Ushijima N."/>
            <person name="Hayakawa C."/>
            <person name="Shiratori Y."/>
            <person name="Senoo K."/>
        </authorList>
    </citation>
    <scope>NUCLEOTIDE SEQUENCE [LARGE SCALE GENOMIC DNA]</scope>
    <source>
        <strain evidence="5">Red630</strain>
    </source>
</reference>
<gene>
    <name evidence="4" type="ORF">AMPC_10250</name>
</gene>
<accession>A0ABN6N7J3</accession>
<dbReference type="Proteomes" id="UP001162734">
    <property type="component" value="Chromosome"/>
</dbReference>
<dbReference type="Pfam" id="PF13473">
    <property type="entry name" value="Cupredoxin_1"/>
    <property type="match status" value="1"/>
</dbReference>
<name>A0ABN6N7J3_9BACT</name>
<feature type="domain" description="EfeO-type cupredoxin-like" evidence="3">
    <location>
        <begin position="53"/>
        <end position="130"/>
    </location>
</feature>
<feature type="compositionally biased region" description="Pro residues" evidence="1">
    <location>
        <begin position="30"/>
        <end position="52"/>
    </location>
</feature>
<dbReference type="SUPFAM" id="SSF49503">
    <property type="entry name" value="Cupredoxins"/>
    <property type="match status" value="1"/>
</dbReference>
<feature type="chain" id="PRO_5046496502" description="EfeO-type cupredoxin-like domain-containing protein" evidence="2">
    <location>
        <begin position="26"/>
        <end position="141"/>
    </location>
</feature>
<dbReference type="InterPro" id="IPR008972">
    <property type="entry name" value="Cupredoxin"/>
</dbReference>
<dbReference type="InterPro" id="IPR028096">
    <property type="entry name" value="EfeO_Cupredoxin"/>
</dbReference>
<evidence type="ECO:0000256" key="2">
    <source>
        <dbReference type="SAM" id="SignalP"/>
    </source>
</evidence>
<sequence length="141" mass="15370">MTSIHARRLLLPLLLALTPFAAAHAQHRGAPPPRPNRAPGPEEPPRTPPPPPAERRLEVKATEKGFEPALIVVRKGERIRLEVTRVSDAAPAKDLVVDAALFVKPLPVGKPVSVAFVPDRVGDLRFTDKTEKVVGILRVEE</sequence>
<protein>
    <recommendedName>
        <fullName evidence="3">EfeO-type cupredoxin-like domain-containing protein</fullName>
    </recommendedName>
</protein>
<dbReference type="RefSeq" id="WP_248344915.1">
    <property type="nucleotide sequence ID" value="NZ_AP025592.1"/>
</dbReference>
<keyword evidence="2" id="KW-0732">Signal</keyword>
<evidence type="ECO:0000256" key="1">
    <source>
        <dbReference type="SAM" id="MobiDB-lite"/>
    </source>
</evidence>
<organism evidence="4 5">
    <name type="scientific">Anaeromyxobacter paludicola</name>
    <dbReference type="NCBI Taxonomy" id="2918171"/>
    <lineage>
        <taxon>Bacteria</taxon>
        <taxon>Pseudomonadati</taxon>
        <taxon>Myxococcota</taxon>
        <taxon>Myxococcia</taxon>
        <taxon>Myxococcales</taxon>
        <taxon>Cystobacterineae</taxon>
        <taxon>Anaeromyxobacteraceae</taxon>
        <taxon>Anaeromyxobacter</taxon>
    </lineage>
</organism>